<name>A0AAE5CB30_9BACT</name>
<organism evidence="2 3">
    <name type="scientific">Candidatus Kutchimonas denitrificans</name>
    <dbReference type="NCBI Taxonomy" id="3056748"/>
    <lineage>
        <taxon>Bacteria</taxon>
        <taxon>Pseudomonadati</taxon>
        <taxon>Gemmatimonadota</taxon>
        <taxon>Gemmatimonadia</taxon>
        <taxon>Candidatus Palauibacterales</taxon>
        <taxon>Candidatus Palauibacteraceae</taxon>
        <taxon>Candidatus Kutchimonas</taxon>
    </lineage>
</organism>
<protein>
    <submittedName>
        <fullName evidence="2">Uncharacterized protein</fullName>
    </submittedName>
</protein>
<evidence type="ECO:0000313" key="3">
    <source>
        <dbReference type="Proteomes" id="UP000702544"/>
    </source>
</evidence>
<accession>A0AAE5CB30</accession>
<gene>
    <name evidence="2" type="ORF">GWO12_09110</name>
</gene>
<feature type="region of interest" description="Disordered" evidence="1">
    <location>
        <begin position="1"/>
        <end position="157"/>
    </location>
</feature>
<proteinExistence type="predicted"/>
<sequence length="207" mass="21478">MPTVPTPFIGGSGGPPAERPGQENMEPPFVTDRDDTGPKAAPSPATPDVEETAPVPEPDLGAEPVPTIELPEPAESTRSEGEVLIDAVFREDSPGLEREGELAPPPSPAASASGAERVAESTEVEVDEAGLPDFLSGADAVGPDLEPSEPPAALSDDVTDTARDLFRGKHGEQIKKLAAELGPAADDEIISRAFAAGYLAAKREQRE</sequence>
<comment type="caution">
    <text evidence="2">The sequence shown here is derived from an EMBL/GenBank/DDBJ whole genome shotgun (WGS) entry which is preliminary data.</text>
</comment>
<dbReference type="Proteomes" id="UP000702544">
    <property type="component" value="Unassembled WGS sequence"/>
</dbReference>
<evidence type="ECO:0000256" key="1">
    <source>
        <dbReference type="SAM" id="MobiDB-lite"/>
    </source>
</evidence>
<feature type="compositionally biased region" description="Basic and acidic residues" evidence="1">
    <location>
        <begin position="88"/>
        <end position="101"/>
    </location>
</feature>
<reference evidence="2 3" key="1">
    <citation type="submission" date="2020-01" db="EMBL/GenBank/DDBJ databases">
        <title>Genomes assembled from Gulf of Kutch pelagic sediment metagenomes.</title>
        <authorList>
            <person name="Chandrashekar M."/>
            <person name="Mahajan M.S."/>
            <person name="Dave K.J."/>
            <person name="Vatsa P."/>
            <person name="Nathani N.M."/>
        </authorList>
    </citation>
    <scope>NUCLEOTIDE SEQUENCE [LARGE SCALE GENOMIC DNA]</scope>
    <source>
        <strain evidence="2">KS3-K002</strain>
    </source>
</reference>
<dbReference type="AlphaFoldDB" id="A0AAE5CB30"/>
<dbReference type="EMBL" id="JAACAK010000067">
    <property type="protein sequence ID" value="NIR75257.1"/>
    <property type="molecule type" value="Genomic_DNA"/>
</dbReference>
<evidence type="ECO:0000313" key="2">
    <source>
        <dbReference type="EMBL" id="NIR75257.1"/>
    </source>
</evidence>